<feature type="binding site" evidence="5">
    <location>
        <position position="419"/>
    </location>
    <ligand>
        <name>Zn(2+)</name>
        <dbReference type="ChEBI" id="CHEBI:29105"/>
        <label>1</label>
    </ligand>
</feature>
<evidence type="ECO:0000313" key="8">
    <source>
        <dbReference type="EMBL" id="KAK2195202.1"/>
    </source>
</evidence>
<dbReference type="Pfam" id="PF00233">
    <property type="entry name" value="PDEase_I"/>
    <property type="match status" value="1"/>
</dbReference>
<dbReference type="GeneID" id="94337172"/>
<evidence type="ECO:0000256" key="5">
    <source>
        <dbReference type="PIRSR" id="PIRSR623088-3"/>
    </source>
</evidence>
<dbReference type="InterPro" id="IPR023088">
    <property type="entry name" value="PDEase"/>
</dbReference>
<dbReference type="CDD" id="cd00077">
    <property type="entry name" value="HDc"/>
    <property type="match status" value="1"/>
</dbReference>
<dbReference type="PANTHER" id="PTHR11347">
    <property type="entry name" value="CYCLIC NUCLEOTIDE PHOSPHODIESTERASE"/>
    <property type="match status" value="1"/>
</dbReference>
<evidence type="ECO:0000259" key="7">
    <source>
        <dbReference type="PROSITE" id="PS51845"/>
    </source>
</evidence>
<feature type="binding site" evidence="4">
    <location>
        <begin position="378"/>
        <end position="382"/>
    </location>
    <ligand>
        <name>AMP</name>
        <dbReference type="ChEBI" id="CHEBI:456215"/>
    </ligand>
</feature>
<feature type="transmembrane region" description="Helical" evidence="6">
    <location>
        <begin position="193"/>
        <end position="213"/>
    </location>
</feature>
<feature type="transmembrane region" description="Helical" evidence="6">
    <location>
        <begin position="45"/>
        <end position="66"/>
    </location>
</feature>
<feature type="transmembrane region" description="Helical" evidence="6">
    <location>
        <begin position="138"/>
        <end position="157"/>
    </location>
</feature>
<dbReference type="InterPro" id="IPR002073">
    <property type="entry name" value="PDEase_catalytic_dom"/>
</dbReference>
<evidence type="ECO:0000256" key="3">
    <source>
        <dbReference type="PIRSR" id="PIRSR623088-1"/>
    </source>
</evidence>
<keyword evidence="1 5" id="KW-0479">Metal-binding</keyword>
<feature type="active site" description="Proton donor" evidence="3">
    <location>
        <position position="378"/>
    </location>
</feature>
<dbReference type="SMART" id="SM00471">
    <property type="entry name" value="HDc"/>
    <property type="match status" value="1"/>
</dbReference>
<evidence type="ECO:0000256" key="4">
    <source>
        <dbReference type="PIRSR" id="PIRSR623088-2"/>
    </source>
</evidence>
<protein>
    <submittedName>
        <fullName evidence="8">Bifunctional 3'5'-cyclic nucleotide phosphodiesterase/3'5'-cyclic nucleotide phosphodiesterase</fullName>
    </submittedName>
</protein>
<feature type="binding site" evidence="4">
    <location>
        <position position="528"/>
    </location>
    <ligand>
        <name>AMP</name>
        <dbReference type="ChEBI" id="CHEBI:456215"/>
    </ligand>
</feature>
<keyword evidence="6" id="KW-1133">Transmembrane helix</keyword>
<organism evidence="8 9">
    <name type="scientific">Babesia duncani</name>
    <dbReference type="NCBI Taxonomy" id="323732"/>
    <lineage>
        <taxon>Eukaryota</taxon>
        <taxon>Sar</taxon>
        <taxon>Alveolata</taxon>
        <taxon>Apicomplexa</taxon>
        <taxon>Aconoidasida</taxon>
        <taxon>Piroplasmida</taxon>
        <taxon>Babesiidae</taxon>
        <taxon>Babesia</taxon>
    </lineage>
</organism>
<dbReference type="SUPFAM" id="SSF109604">
    <property type="entry name" value="HD-domain/PDEase-like"/>
    <property type="match status" value="1"/>
</dbReference>
<feature type="domain" description="PDEase" evidence="7">
    <location>
        <begin position="294"/>
        <end position="622"/>
    </location>
</feature>
<dbReference type="GO" id="GO:0007165">
    <property type="term" value="P:signal transduction"/>
    <property type="evidence" value="ECO:0007669"/>
    <property type="project" value="InterPro"/>
</dbReference>
<comment type="caution">
    <text evidence="8">The sequence shown here is derived from an EMBL/GenBank/DDBJ whole genome shotgun (WGS) entry which is preliminary data.</text>
</comment>
<feature type="transmembrane region" description="Helical" evidence="6">
    <location>
        <begin position="110"/>
        <end position="131"/>
    </location>
</feature>
<dbReference type="RefSeq" id="XP_067802045.1">
    <property type="nucleotide sequence ID" value="XM_067947894.1"/>
</dbReference>
<accession>A0AAD9PHZ7</accession>
<keyword evidence="9" id="KW-1185">Reference proteome</keyword>
<evidence type="ECO:0000313" key="9">
    <source>
        <dbReference type="Proteomes" id="UP001214638"/>
    </source>
</evidence>
<evidence type="ECO:0000256" key="2">
    <source>
        <dbReference type="ARBA" id="ARBA00022801"/>
    </source>
</evidence>
<dbReference type="InterPro" id="IPR003607">
    <property type="entry name" value="HD/PDEase_dom"/>
</dbReference>
<feature type="transmembrane region" description="Helical" evidence="6">
    <location>
        <begin position="78"/>
        <end position="98"/>
    </location>
</feature>
<dbReference type="PRINTS" id="PR00387">
    <property type="entry name" value="PDIESTERASE1"/>
</dbReference>
<feature type="binding site" evidence="5">
    <location>
        <position position="528"/>
    </location>
    <ligand>
        <name>Zn(2+)</name>
        <dbReference type="ChEBI" id="CHEBI:29105"/>
        <label>1</label>
    </ligand>
</feature>
<feature type="binding site" evidence="4">
    <location>
        <position position="580"/>
    </location>
    <ligand>
        <name>AMP</name>
        <dbReference type="ChEBI" id="CHEBI:456215"/>
    </ligand>
</feature>
<dbReference type="KEGG" id="bdw:94337172"/>
<evidence type="ECO:0000256" key="6">
    <source>
        <dbReference type="SAM" id="Phobius"/>
    </source>
</evidence>
<dbReference type="InterPro" id="IPR036971">
    <property type="entry name" value="PDEase_catalytic_dom_sf"/>
</dbReference>
<keyword evidence="6" id="KW-0472">Membrane</keyword>
<dbReference type="EMBL" id="JALLKP010000004">
    <property type="protein sequence ID" value="KAK2195202.1"/>
    <property type="molecule type" value="Genomic_DNA"/>
</dbReference>
<dbReference type="Gene3D" id="1.10.1300.10">
    <property type="entry name" value="3'5'-cyclic nucleotide phosphodiesterase, catalytic domain"/>
    <property type="match status" value="1"/>
</dbReference>
<dbReference type="PROSITE" id="PS51845">
    <property type="entry name" value="PDEASE_I_2"/>
    <property type="match status" value="1"/>
</dbReference>
<dbReference type="AlphaFoldDB" id="A0AAD9PHZ7"/>
<dbReference type="Proteomes" id="UP001214638">
    <property type="component" value="Unassembled WGS sequence"/>
</dbReference>
<keyword evidence="2" id="KW-0378">Hydrolase</keyword>
<proteinExistence type="predicted"/>
<gene>
    <name evidence="8" type="ORF">BdWA1_002875</name>
</gene>
<sequence length="666" mass="75554">MHAKDPQCESFTESIFASKFLLFKCKALENLYGLNVSEWVAQRSFLLTACTMVLVLVSWVLGTISIQMGAFKAHQRPIHCVFHPLMLITLILFMAPIISSRYKRHYAELVLLTTLGLVMAVWMGIATWLFIHLESPTSSLHAPVIVGGLLLIINVLVPTRFRYVWMLHLEFVLLSACAIVAKCTEIYTLWAGVTWHIIAHTATALLLLLGIYYNELHTRQEFARWFYALNSRSCQNLVTRGSPVHQVGILNEQQSSQMQTNPVCYKTSMQHKGSLESMPTINVIPCKDLGARGPLADNQLHATTTLESTLQSTARLNGNLYDWNFDILTTFKNRSNPLVAVGLELLKDFRSRYKIPQPKLAAALGALERLYNPNVPYHNAMHGAMVAQKVACLSRLVGLHEYQNVLERATIIIAALGHDAGHPGRTNAHLKTMRHPLAAIFGESSILEKFHASCTLSILRMEQYDILRYIPQHLVQGVRRDIVEYILATDMADHEPFLEHFQPIWTCKKFDMQANVGLVTKMVIKAADISAATVNWEQSQEWTWRLLAEFYTQGNVERNAGLPIIPLYDSNMQEDIAKLQAQFFKGIVLPLYTLAFQKSAPTICMQQLQDNIKRWEKLQDSKAKLEPKQFNMQESCTIQLEWILPQLVGELQSDHSHDATIRDPRL</sequence>
<feature type="binding site" evidence="4">
    <location>
        <position position="419"/>
    </location>
    <ligand>
        <name>AMP</name>
        <dbReference type="ChEBI" id="CHEBI:456215"/>
    </ligand>
</feature>
<feature type="binding site" evidence="5">
    <location>
        <position position="419"/>
    </location>
    <ligand>
        <name>Zn(2+)</name>
        <dbReference type="ChEBI" id="CHEBI:29105"/>
        <label>2</label>
    </ligand>
</feature>
<keyword evidence="6" id="KW-0812">Transmembrane</keyword>
<dbReference type="GO" id="GO:0004114">
    <property type="term" value="F:3',5'-cyclic-nucleotide phosphodiesterase activity"/>
    <property type="evidence" value="ECO:0007669"/>
    <property type="project" value="InterPro"/>
</dbReference>
<name>A0AAD9PHZ7_9APIC</name>
<reference evidence="8" key="1">
    <citation type="journal article" date="2023" name="Nat. Microbiol.">
        <title>Babesia duncani multi-omics identifies virulence factors and drug targets.</title>
        <authorList>
            <person name="Singh P."/>
            <person name="Lonardi S."/>
            <person name="Liang Q."/>
            <person name="Vydyam P."/>
            <person name="Khabirova E."/>
            <person name="Fang T."/>
            <person name="Gihaz S."/>
            <person name="Thekkiniath J."/>
            <person name="Munshi M."/>
            <person name="Abel S."/>
            <person name="Ciampossin L."/>
            <person name="Batugedara G."/>
            <person name="Gupta M."/>
            <person name="Lu X.M."/>
            <person name="Lenz T."/>
            <person name="Chakravarty S."/>
            <person name="Cornillot E."/>
            <person name="Hu Y."/>
            <person name="Ma W."/>
            <person name="Gonzalez L.M."/>
            <person name="Sanchez S."/>
            <person name="Estrada K."/>
            <person name="Sanchez-Flores A."/>
            <person name="Montero E."/>
            <person name="Harb O.S."/>
            <person name="Le Roch K.G."/>
            <person name="Mamoun C.B."/>
        </authorList>
    </citation>
    <scope>NUCLEOTIDE SEQUENCE</scope>
    <source>
        <strain evidence="8">WA1</strain>
    </source>
</reference>
<evidence type="ECO:0000256" key="1">
    <source>
        <dbReference type="ARBA" id="ARBA00022723"/>
    </source>
</evidence>
<feature type="binding site" evidence="5">
    <location>
        <position position="418"/>
    </location>
    <ligand>
        <name>Zn(2+)</name>
        <dbReference type="ChEBI" id="CHEBI:29105"/>
        <label>1</label>
    </ligand>
</feature>
<feature type="binding site" evidence="5">
    <location>
        <position position="382"/>
    </location>
    <ligand>
        <name>Zn(2+)</name>
        <dbReference type="ChEBI" id="CHEBI:29105"/>
        <label>1</label>
    </ligand>
</feature>
<dbReference type="GO" id="GO:0046872">
    <property type="term" value="F:metal ion binding"/>
    <property type="evidence" value="ECO:0007669"/>
    <property type="project" value="UniProtKB-KW"/>
</dbReference>